<keyword evidence="4" id="KW-0677">Repeat</keyword>
<comment type="caution">
    <text evidence="14">The sequence shown here is derived from an EMBL/GenBank/DDBJ whole genome shotgun (WGS) entry which is preliminary data.</text>
</comment>
<dbReference type="FunFam" id="3.30.160.60:FF:000688">
    <property type="entry name" value="zinc finger protein 197 isoform X1"/>
    <property type="match status" value="1"/>
</dbReference>
<evidence type="ECO:0000256" key="7">
    <source>
        <dbReference type="ARBA" id="ARBA00023015"/>
    </source>
</evidence>
<dbReference type="SMART" id="SM00355">
    <property type="entry name" value="ZnF_C2H2"/>
    <property type="match status" value="7"/>
</dbReference>
<gene>
    <name evidence="14" type="ORF">V9T40_003255</name>
</gene>
<keyword evidence="10" id="KW-0539">Nucleus</keyword>
<dbReference type="InterPro" id="IPR036236">
    <property type="entry name" value="Znf_C2H2_sf"/>
</dbReference>
<evidence type="ECO:0000256" key="6">
    <source>
        <dbReference type="ARBA" id="ARBA00022833"/>
    </source>
</evidence>
<dbReference type="GO" id="GO:0008270">
    <property type="term" value="F:zinc ion binding"/>
    <property type="evidence" value="ECO:0007669"/>
    <property type="project" value="UniProtKB-KW"/>
</dbReference>
<dbReference type="SUPFAM" id="SSF57667">
    <property type="entry name" value="beta-beta-alpha zinc fingers"/>
    <property type="match status" value="3"/>
</dbReference>
<evidence type="ECO:0000256" key="11">
    <source>
        <dbReference type="PROSITE-ProRule" id="PRU00042"/>
    </source>
</evidence>
<dbReference type="InterPro" id="IPR013087">
    <property type="entry name" value="Znf_C2H2_type"/>
</dbReference>
<comment type="subcellular location">
    <subcellularLocation>
        <location evidence="2">Nucleus</location>
    </subcellularLocation>
</comment>
<dbReference type="EMBL" id="JBBCAQ010000006">
    <property type="protein sequence ID" value="KAK7603256.1"/>
    <property type="molecule type" value="Genomic_DNA"/>
</dbReference>
<keyword evidence="9" id="KW-0804">Transcription</keyword>
<dbReference type="FunFam" id="3.30.160.60:FF:002239">
    <property type="entry name" value="Zinc finger protein 226"/>
    <property type="match status" value="1"/>
</dbReference>
<evidence type="ECO:0000256" key="4">
    <source>
        <dbReference type="ARBA" id="ARBA00022737"/>
    </source>
</evidence>
<evidence type="ECO:0000313" key="14">
    <source>
        <dbReference type="EMBL" id="KAK7603256.1"/>
    </source>
</evidence>
<dbReference type="FunFam" id="3.30.160.60:FF:000097">
    <property type="entry name" value="Zinc finger protein"/>
    <property type="match status" value="1"/>
</dbReference>
<reference evidence="14 15" key="1">
    <citation type="submission" date="2024-03" db="EMBL/GenBank/DDBJ databases">
        <title>Adaptation during the transition from Ophiocordyceps entomopathogen to insect associate is accompanied by gene loss and intensified selection.</title>
        <authorList>
            <person name="Ward C.M."/>
            <person name="Onetto C.A."/>
            <person name="Borneman A.R."/>
        </authorList>
    </citation>
    <scope>NUCLEOTIDE SEQUENCE [LARGE SCALE GENOMIC DNA]</scope>
    <source>
        <strain evidence="14">AWRI1</strain>
        <tissue evidence="14">Single Adult Female</tissue>
    </source>
</reference>
<dbReference type="PROSITE" id="PS50157">
    <property type="entry name" value="ZINC_FINGER_C2H2_2"/>
    <property type="match status" value="6"/>
</dbReference>
<dbReference type="Pfam" id="PF00096">
    <property type="entry name" value="zf-C2H2"/>
    <property type="match status" value="5"/>
</dbReference>
<evidence type="ECO:0000256" key="3">
    <source>
        <dbReference type="ARBA" id="ARBA00022723"/>
    </source>
</evidence>
<feature type="compositionally biased region" description="Polar residues" evidence="12">
    <location>
        <begin position="94"/>
        <end position="114"/>
    </location>
</feature>
<protein>
    <recommendedName>
        <fullName evidence="13">C2H2-type domain-containing protein</fullName>
    </recommendedName>
</protein>
<dbReference type="FunFam" id="3.30.160.60:FF:000744">
    <property type="entry name" value="zinc finger E-box-binding homeobox 1"/>
    <property type="match status" value="1"/>
</dbReference>
<evidence type="ECO:0000256" key="10">
    <source>
        <dbReference type="ARBA" id="ARBA00023242"/>
    </source>
</evidence>
<keyword evidence="7" id="KW-0805">Transcription regulation</keyword>
<dbReference type="GO" id="GO:0000977">
    <property type="term" value="F:RNA polymerase II transcription regulatory region sequence-specific DNA binding"/>
    <property type="evidence" value="ECO:0007669"/>
    <property type="project" value="TreeGrafter"/>
</dbReference>
<feature type="region of interest" description="Disordered" evidence="12">
    <location>
        <begin position="92"/>
        <end position="122"/>
    </location>
</feature>
<feature type="domain" description="C2H2-type" evidence="13">
    <location>
        <begin position="472"/>
        <end position="500"/>
    </location>
</feature>
<dbReference type="AlphaFoldDB" id="A0AAN9TUP8"/>
<evidence type="ECO:0000256" key="1">
    <source>
        <dbReference type="ARBA" id="ARBA00003767"/>
    </source>
</evidence>
<dbReference type="PROSITE" id="PS00028">
    <property type="entry name" value="ZINC_FINGER_C2H2_1"/>
    <property type="match status" value="6"/>
</dbReference>
<name>A0AAN9TUP8_9HEMI</name>
<dbReference type="GO" id="GO:0030674">
    <property type="term" value="F:protein-macromolecule adaptor activity"/>
    <property type="evidence" value="ECO:0007669"/>
    <property type="project" value="UniProtKB-ARBA"/>
</dbReference>
<evidence type="ECO:0000256" key="9">
    <source>
        <dbReference type="ARBA" id="ARBA00023163"/>
    </source>
</evidence>
<dbReference type="GO" id="GO:0005634">
    <property type="term" value="C:nucleus"/>
    <property type="evidence" value="ECO:0007669"/>
    <property type="project" value="UniProtKB-SubCell"/>
</dbReference>
<keyword evidence="5 11" id="KW-0863">Zinc-finger</keyword>
<keyword evidence="8" id="KW-0238">DNA-binding</keyword>
<evidence type="ECO:0000256" key="5">
    <source>
        <dbReference type="ARBA" id="ARBA00022771"/>
    </source>
</evidence>
<evidence type="ECO:0000313" key="15">
    <source>
        <dbReference type="Proteomes" id="UP001367676"/>
    </source>
</evidence>
<proteinExistence type="predicted"/>
<dbReference type="PANTHER" id="PTHR24409:SF295">
    <property type="entry name" value="AZ2-RELATED"/>
    <property type="match status" value="1"/>
</dbReference>
<dbReference type="Gene3D" id="3.30.160.60">
    <property type="entry name" value="Classic Zinc Finger"/>
    <property type="match status" value="6"/>
</dbReference>
<feature type="region of interest" description="Disordered" evidence="12">
    <location>
        <begin position="309"/>
        <end position="332"/>
    </location>
</feature>
<keyword evidence="15" id="KW-1185">Reference proteome</keyword>
<dbReference type="PANTHER" id="PTHR24409">
    <property type="entry name" value="ZINC FINGER PROTEIN 142"/>
    <property type="match status" value="1"/>
</dbReference>
<feature type="domain" description="C2H2-type" evidence="13">
    <location>
        <begin position="261"/>
        <end position="288"/>
    </location>
</feature>
<evidence type="ECO:0000256" key="2">
    <source>
        <dbReference type="ARBA" id="ARBA00004123"/>
    </source>
</evidence>
<evidence type="ECO:0000256" key="12">
    <source>
        <dbReference type="SAM" id="MobiDB-lite"/>
    </source>
</evidence>
<evidence type="ECO:0000259" key="13">
    <source>
        <dbReference type="PROSITE" id="PS50157"/>
    </source>
</evidence>
<feature type="domain" description="C2H2-type" evidence="13">
    <location>
        <begin position="154"/>
        <end position="178"/>
    </location>
</feature>
<comment type="function">
    <text evidence="1">May be involved in transcriptional regulation.</text>
</comment>
<evidence type="ECO:0000256" key="8">
    <source>
        <dbReference type="ARBA" id="ARBA00023125"/>
    </source>
</evidence>
<dbReference type="GO" id="GO:0000981">
    <property type="term" value="F:DNA-binding transcription factor activity, RNA polymerase II-specific"/>
    <property type="evidence" value="ECO:0007669"/>
    <property type="project" value="TreeGrafter"/>
</dbReference>
<feature type="domain" description="C2H2-type" evidence="13">
    <location>
        <begin position="126"/>
        <end position="153"/>
    </location>
</feature>
<organism evidence="14 15">
    <name type="scientific">Parthenolecanium corni</name>
    <dbReference type="NCBI Taxonomy" id="536013"/>
    <lineage>
        <taxon>Eukaryota</taxon>
        <taxon>Metazoa</taxon>
        <taxon>Ecdysozoa</taxon>
        <taxon>Arthropoda</taxon>
        <taxon>Hexapoda</taxon>
        <taxon>Insecta</taxon>
        <taxon>Pterygota</taxon>
        <taxon>Neoptera</taxon>
        <taxon>Paraneoptera</taxon>
        <taxon>Hemiptera</taxon>
        <taxon>Sternorrhyncha</taxon>
        <taxon>Coccoidea</taxon>
        <taxon>Coccidae</taxon>
        <taxon>Parthenolecanium</taxon>
    </lineage>
</organism>
<accession>A0AAN9TUP8</accession>
<dbReference type="FunFam" id="3.30.160.60:FF:000100">
    <property type="entry name" value="Zinc finger 45-like"/>
    <property type="match status" value="1"/>
</dbReference>
<feature type="domain" description="C2H2-type" evidence="13">
    <location>
        <begin position="444"/>
        <end position="471"/>
    </location>
</feature>
<dbReference type="GO" id="GO:0045892">
    <property type="term" value="P:negative regulation of DNA-templated transcription"/>
    <property type="evidence" value="ECO:0007669"/>
    <property type="project" value="UniProtKB-ARBA"/>
</dbReference>
<dbReference type="Proteomes" id="UP001367676">
    <property type="component" value="Unassembled WGS sequence"/>
</dbReference>
<keyword evidence="3" id="KW-0479">Metal-binding</keyword>
<sequence>MERTIQVAEEEGKNIFDLPLEETDGVENEDSLSQNTVGFEHTSGYETQIKHETYEDAVDTAETVMVKQKTPEKINDVKVKLEEVNMETIFVLDQHSSNGDENTSASRTSSSPKFNKTRKTVPNRPHRCDICGNCFTQQSHMQRHRRIHTGEKPFSCEACGEKFSRSDKLKLHTHKCHAIAELLANDLPVEPEIRDKREKPKILDDSYEWGTLPPVSRNKNLTVKFKRNTPSSIEVSNGDEYYSVVNMAEVRMEECDDPNYFSCQFCSKVFCNKNQLSRHSRTHTGERPFSCNMCGKFFTRIDALKRHTASVGHKKQKESNPDYFDGTVSENGNDALEEQNQEELDTDSIEGSLVPSVELEEFEEIEMTVEEEDEGETSCDVASLAQVTYANYDSFRPEDNYQTLQIKQQKEGKENFCHLCQHSFNNKFNFDRHMKSHDNLSKSFRCQYCHYMFRRQSHLTRHVLIHTGEKPFKCNQCDERFSRSDKLKLHVSRTHCDPASTSTPTTGKCVKARG</sequence>
<keyword evidence="6" id="KW-0862">Zinc</keyword>
<feature type="domain" description="C2H2-type" evidence="13">
    <location>
        <begin position="289"/>
        <end position="318"/>
    </location>
</feature>